<accession>A0A2X2BD50</accession>
<keyword evidence="1" id="KW-0560">Oxidoreductase</keyword>
<evidence type="ECO:0000256" key="1">
    <source>
        <dbReference type="ARBA" id="ARBA00023002"/>
    </source>
</evidence>
<dbReference type="SUPFAM" id="SSF56796">
    <property type="entry name" value="Dehydroquinate synthase-like"/>
    <property type="match status" value="1"/>
</dbReference>
<dbReference type="InterPro" id="IPR001670">
    <property type="entry name" value="ADH_Fe/GldA"/>
</dbReference>
<dbReference type="EMBL" id="UAUE01000002">
    <property type="protein sequence ID" value="SPY94112.1"/>
    <property type="molecule type" value="Genomic_DNA"/>
</dbReference>
<gene>
    <name evidence="3" type="primary">adhE_2</name>
    <name evidence="3" type="ORF">NCTC10975_00447</name>
</gene>
<reference evidence="3 4" key="1">
    <citation type="submission" date="2018-06" db="EMBL/GenBank/DDBJ databases">
        <authorList>
            <consortium name="Pathogen Informatics"/>
            <person name="Doyle S."/>
        </authorList>
    </citation>
    <scope>NUCLEOTIDE SEQUENCE [LARGE SCALE GENOMIC DNA]</scope>
    <source>
        <strain evidence="3 4">NCTC10975</strain>
    </source>
</reference>
<evidence type="ECO:0000259" key="2">
    <source>
        <dbReference type="Pfam" id="PF00465"/>
    </source>
</evidence>
<dbReference type="AlphaFoldDB" id="A0A2X2BD50"/>
<dbReference type="PANTHER" id="PTHR11496">
    <property type="entry name" value="ALCOHOL DEHYDROGENASE"/>
    <property type="match status" value="1"/>
</dbReference>
<dbReference type="Proteomes" id="UP000251485">
    <property type="component" value="Unassembled WGS sequence"/>
</dbReference>
<dbReference type="Pfam" id="PF00465">
    <property type="entry name" value="Fe-ADH"/>
    <property type="match status" value="1"/>
</dbReference>
<feature type="domain" description="Alcohol dehydrogenase iron-type/glycerol dehydrogenase GldA" evidence="2">
    <location>
        <begin position="5"/>
        <end position="70"/>
    </location>
</feature>
<evidence type="ECO:0000313" key="4">
    <source>
        <dbReference type="Proteomes" id="UP000251485"/>
    </source>
</evidence>
<dbReference type="PANTHER" id="PTHR11496:SF83">
    <property type="entry name" value="HYDROXYACID-OXOACID TRANSHYDROGENASE, MITOCHONDRIAL"/>
    <property type="match status" value="1"/>
</dbReference>
<proteinExistence type="predicted"/>
<dbReference type="GO" id="GO:0046872">
    <property type="term" value="F:metal ion binding"/>
    <property type="evidence" value="ECO:0007669"/>
    <property type="project" value="InterPro"/>
</dbReference>
<organism evidence="3 4">
    <name type="scientific">Proteus mirabilis</name>
    <dbReference type="NCBI Taxonomy" id="584"/>
    <lineage>
        <taxon>Bacteria</taxon>
        <taxon>Pseudomonadati</taxon>
        <taxon>Pseudomonadota</taxon>
        <taxon>Gammaproteobacteria</taxon>
        <taxon>Enterobacterales</taxon>
        <taxon>Morganellaceae</taxon>
        <taxon>Proteus</taxon>
    </lineage>
</organism>
<dbReference type="Gene3D" id="3.40.50.1970">
    <property type="match status" value="1"/>
</dbReference>
<name>A0A2X2BD50_PROMI</name>
<sequence>MQTDGKKRAFIVTDSFLFNNGYVDEVTNVLKKFGVETEVFFEVEADPTLSVVRKGAEQMNSFKPDVIIAIRWRFTNGCG</sequence>
<protein>
    <submittedName>
        <fullName evidence="3">Bifunctional acetaldehyde-CoA/alcohol dehydrogenase</fullName>
    </submittedName>
</protein>
<dbReference type="InterPro" id="IPR039697">
    <property type="entry name" value="Alcohol_dehydrogenase_Fe"/>
</dbReference>
<evidence type="ECO:0000313" key="3">
    <source>
        <dbReference type="EMBL" id="SPY94112.1"/>
    </source>
</evidence>
<dbReference type="GO" id="GO:0004022">
    <property type="term" value="F:alcohol dehydrogenase (NAD+) activity"/>
    <property type="evidence" value="ECO:0007669"/>
    <property type="project" value="TreeGrafter"/>
</dbReference>